<dbReference type="GO" id="GO:0019301">
    <property type="term" value="P:rhamnose catabolic process"/>
    <property type="evidence" value="ECO:0007669"/>
    <property type="project" value="UniProtKB-UniRule"/>
</dbReference>
<proteinExistence type="inferred from homology"/>
<dbReference type="PANTHER" id="PTHR22789">
    <property type="entry name" value="FUCULOSE PHOSPHATE ALDOLASE"/>
    <property type="match status" value="1"/>
</dbReference>
<dbReference type="HAMAP" id="MF_00770">
    <property type="entry name" value="RhaD"/>
    <property type="match status" value="1"/>
</dbReference>
<evidence type="ECO:0000313" key="9">
    <source>
        <dbReference type="Proteomes" id="UP000515561"/>
    </source>
</evidence>
<comment type="subcellular location">
    <subcellularLocation>
        <location evidence="6">Cytoplasm</location>
    </subcellularLocation>
</comment>
<sequence length="310" mass="35082">MIAAKIYFVLKVNTTDKIYMIVFGLSEREVYMKILDTEFVKGFIKMANDGFMQGWHERNGGNLSYRLKTEEADSIKSRLNECVEWQPIGTKVPGLAGEFFLVTGSGKYFRNIIVDPEACIAIIELDERGENYRISWGLVDGGKPTSELASHLMNHEVKKNVTGGIHRVIYHAHTTNVIALTFVLPLSDEVFTRELWEMATECPVVFPDGVGIVPWMVPGGRDIAVATSELMKQYDVAIWAHHGMFCSGENFDLTFGLMHTVEKSAEILVKTLSMSPTKLQTIQPQNFRDLATDFKVHLPERFLFDKDTHK</sequence>
<evidence type="ECO:0000256" key="3">
    <source>
        <dbReference type="ARBA" id="ARBA00022833"/>
    </source>
</evidence>
<evidence type="ECO:0000256" key="2">
    <source>
        <dbReference type="ARBA" id="ARBA00022723"/>
    </source>
</evidence>
<name>A0A6S6R560_9FIRM</name>
<dbReference type="Gene3D" id="3.40.225.10">
    <property type="entry name" value="Class II aldolase/adducin N-terminal domain"/>
    <property type="match status" value="1"/>
</dbReference>
<evidence type="ECO:0000256" key="5">
    <source>
        <dbReference type="ARBA" id="ARBA00023308"/>
    </source>
</evidence>
<feature type="binding site" evidence="6">
    <location>
        <position position="173"/>
    </location>
    <ligand>
        <name>Zn(2+)</name>
        <dbReference type="ChEBI" id="CHEBI:29105"/>
    </ligand>
</feature>
<dbReference type="SUPFAM" id="SSF53639">
    <property type="entry name" value="AraD/HMP-PK domain-like"/>
    <property type="match status" value="1"/>
</dbReference>
<accession>A0A6S6R560</accession>
<evidence type="ECO:0000313" key="8">
    <source>
        <dbReference type="EMBL" id="BCJ94592.1"/>
    </source>
</evidence>
<organism evidence="8 9">
    <name type="scientific">Anaerocolumna cellulosilytica</name>
    <dbReference type="NCBI Taxonomy" id="433286"/>
    <lineage>
        <taxon>Bacteria</taxon>
        <taxon>Bacillati</taxon>
        <taxon>Bacillota</taxon>
        <taxon>Clostridia</taxon>
        <taxon>Lachnospirales</taxon>
        <taxon>Lachnospiraceae</taxon>
        <taxon>Anaerocolumna</taxon>
    </lineage>
</organism>
<comment type="function">
    <text evidence="6">Catalyzes the reversible cleavage of L-rhamnulose-1-phosphate to dihydroxyacetone phosphate (DHAP) and L-lactaldehyde.</text>
</comment>
<dbReference type="GO" id="GO:0046872">
    <property type="term" value="F:metal ion binding"/>
    <property type="evidence" value="ECO:0007669"/>
    <property type="project" value="UniProtKB-KW"/>
</dbReference>
<keyword evidence="2 6" id="KW-0479">Metal-binding</keyword>
<feature type="active site" evidence="6">
    <location>
        <position position="147"/>
    </location>
</feature>
<feature type="binding site" evidence="6">
    <location>
        <position position="242"/>
    </location>
    <ligand>
        <name>Zn(2+)</name>
        <dbReference type="ChEBI" id="CHEBI:29105"/>
    </ligand>
</feature>
<evidence type="ECO:0000256" key="6">
    <source>
        <dbReference type="HAMAP-Rule" id="MF_00770"/>
    </source>
</evidence>
<evidence type="ECO:0000256" key="4">
    <source>
        <dbReference type="ARBA" id="ARBA00023239"/>
    </source>
</evidence>
<dbReference type="EC" id="4.1.2.19" evidence="6"/>
<dbReference type="InterPro" id="IPR013447">
    <property type="entry name" value="Rhamnulose-1-P_Aldolase"/>
</dbReference>
<dbReference type="NCBIfam" id="NF002963">
    <property type="entry name" value="PRK03634.1"/>
    <property type="match status" value="1"/>
</dbReference>
<comment type="pathway">
    <text evidence="6">Carbohydrate degradation; L-rhamnose degradation; glycerone phosphate from L-rhamnose: step 3/3.</text>
</comment>
<comment type="catalytic activity">
    <reaction evidence="6">
        <text>L-rhamnulose 1-phosphate = (S)-lactaldehyde + dihydroxyacetone phosphate</text>
        <dbReference type="Rhea" id="RHEA:19689"/>
        <dbReference type="ChEBI" id="CHEBI:18041"/>
        <dbReference type="ChEBI" id="CHEBI:57642"/>
        <dbReference type="ChEBI" id="CHEBI:58313"/>
        <dbReference type="EC" id="4.1.2.19"/>
    </reaction>
</comment>
<dbReference type="PANTHER" id="PTHR22789:SF16">
    <property type="entry name" value="RHAMNULOSE-1-PHOSPHATE ALDOLASE"/>
    <property type="match status" value="1"/>
</dbReference>
<keyword evidence="1 6" id="KW-0963">Cytoplasm</keyword>
<dbReference type="GO" id="GO:0005829">
    <property type="term" value="C:cytosol"/>
    <property type="evidence" value="ECO:0007669"/>
    <property type="project" value="TreeGrafter"/>
</dbReference>
<dbReference type="InterPro" id="IPR036409">
    <property type="entry name" value="Aldolase_II/adducin_N_sf"/>
</dbReference>
<dbReference type="SMART" id="SM01007">
    <property type="entry name" value="Aldolase_II"/>
    <property type="match status" value="1"/>
</dbReference>
<protein>
    <recommendedName>
        <fullName evidence="6">Rhamnulose-1-phosphate aldolase</fullName>
        <ecNumber evidence="6">4.1.2.19</ecNumber>
    </recommendedName>
</protein>
<dbReference type="GO" id="GO:0008994">
    <property type="term" value="F:rhamnulose-1-phosphate aldolase activity"/>
    <property type="evidence" value="ECO:0007669"/>
    <property type="project" value="UniProtKB-UniRule"/>
</dbReference>
<dbReference type="UniPathway" id="UPA00541">
    <property type="reaction ID" value="UER00603"/>
</dbReference>
<dbReference type="Proteomes" id="UP000515561">
    <property type="component" value="Chromosome"/>
</dbReference>
<keyword evidence="5 6" id="KW-0684">Rhamnose metabolism</keyword>
<dbReference type="GO" id="GO:0019323">
    <property type="term" value="P:pentose catabolic process"/>
    <property type="evidence" value="ECO:0007669"/>
    <property type="project" value="TreeGrafter"/>
</dbReference>
<dbReference type="InterPro" id="IPR001303">
    <property type="entry name" value="Aldolase_II/adducin_N"/>
</dbReference>
<comment type="similarity">
    <text evidence="6">Belongs to the aldolase class II family. RhaD subfamily.</text>
</comment>
<comment type="cofactor">
    <cofactor evidence="6">
        <name>Zn(2+)</name>
        <dbReference type="ChEBI" id="CHEBI:29105"/>
    </cofactor>
    <text evidence="6">Binds 1 zinc ion per subunit.</text>
</comment>
<dbReference type="AlphaFoldDB" id="A0A6S6R560"/>
<gene>
    <name evidence="6 8" type="primary">rhaD</name>
    <name evidence="8" type="ORF">acsn021_21610</name>
</gene>
<dbReference type="KEGG" id="acel:acsn021_21610"/>
<evidence type="ECO:0000259" key="7">
    <source>
        <dbReference type="SMART" id="SM01007"/>
    </source>
</evidence>
<keyword evidence="3 6" id="KW-0862">Zinc</keyword>
<feature type="binding site" evidence="6">
    <location>
        <position position="171"/>
    </location>
    <ligand>
        <name>Zn(2+)</name>
        <dbReference type="ChEBI" id="CHEBI:29105"/>
    </ligand>
</feature>
<keyword evidence="9" id="KW-1185">Reference proteome</keyword>
<dbReference type="Pfam" id="PF00596">
    <property type="entry name" value="Aldolase_II"/>
    <property type="match status" value="1"/>
</dbReference>
<evidence type="ECO:0000256" key="1">
    <source>
        <dbReference type="ARBA" id="ARBA00022490"/>
    </source>
</evidence>
<dbReference type="EMBL" id="AP023367">
    <property type="protein sequence ID" value="BCJ94592.1"/>
    <property type="molecule type" value="Genomic_DNA"/>
</dbReference>
<reference evidence="8 9" key="1">
    <citation type="journal article" date="2016" name="Int. J. Syst. Evol. Microbiol.">
        <title>Descriptions of Anaerotaenia torta gen. nov., sp. nov. and Anaerocolumna cellulosilytica gen. nov., sp. nov. isolated from a methanogenic reactor of cattle waste.</title>
        <authorList>
            <person name="Uek A."/>
            <person name="Ohtaki Y."/>
            <person name="Kaku N."/>
            <person name="Ueki K."/>
        </authorList>
    </citation>
    <scope>NUCLEOTIDE SEQUENCE [LARGE SCALE GENOMIC DNA]</scope>
    <source>
        <strain evidence="8 9">SN021</strain>
    </source>
</reference>
<keyword evidence="4 6" id="KW-0456">Lyase</keyword>
<feature type="domain" description="Class II aldolase/adducin N-terminal" evidence="7">
    <location>
        <begin position="41"/>
        <end position="269"/>
    </location>
</feature>
<dbReference type="InterPro" id="IPR050197">
    <property type="entry name" value="Aldolase_class_II_sugar_metab"/>
</dbReference>